<comment type="caution">
    <text evidence="8">The sequence shown here is derived from an EMBL/GenBank/DDBJ whole genome shotgun (WGS) entry which is preliminary data.</text>
</comment>
<keyword evidence="3" id="KW-0285">Flavoprotein</keyword>
<evidence type="ECO:0000313" key="8">
    <source>
        <dbReference type="EMBL" id="HGZ42784.1"/>
    </source>
</evidence>
<dbReference type="EMBL" id="DSQF01000012">
    <property type="protein sequence ID" value="HGZ42784.1"/>
    <property type="molecule type" value="Genomic_DNA"/>
</dbReference>
<name>A0A832I3A5_UNCEI</name>
<dbReference type="GO" id="GO:0016614">
    <property type="term" value="F:oxidoreductase activity, acting on CH-OH group of donors"/>
    <property type="evidence" value="ECO:0007669"/>
    <property type="project" value="InterPro"/>
</dbReference>
<evidence type="ECO:0000256" key="4">
    <source>
        <dbReference type="ARBA" id="ARBA00022827"/>
    </source>
</evidence>
<dbReference type="InterPro" id="IPR036188">
    <property type="entry name" value="FAD/NAD-bd_sf"/>
</dbReference>
<dbReference type="InterPro" id="IPR000172">
    <property type="entry name" value="GMC_OxRdtase_N"/>
</dbReference>
<keyword evidence="4" id="KW-0274">FAD</keyword>
<evidence type="ECO:0000256" key="5">
    <source>
        <dbReference type="ARBA" id="ARBA00023002"/>
    </source>
</evidence>
<evidence type="ECO:0000256" key="1">
    <source>
        <dbReference type="ARBA" id="ARBA00001974"/>
    </source>
</evidence>
<comment type="cofactor">
    <cofactor evidence="1">
        <name>FAD</name>
        <dbReference type="ChEBI" id="CHEBI:57692"/>
    </cofactor>
</comment>
<dbReference type="InterPro" id="IPR051473">
    <property type="entry name" value="P2Ox-like"/>
</dbReference>
<gene>
    <name evidence="8" type="ORF">ENR23_05030</name>
</gene>
<feature type="domain" description="Glucose-methanol-choline oxidoreductase N-terminal" evidence="6">
    <location>
        <begin position="196"/>
        <end position="305"/>
    </location>
</feature>
<evidence type="ECO:0000256" key="2">
    <source>
        <dbReference type="ARBA" id="ARBA00010790"/>
    </source>
</evidence>
<sequence length="523" mass="55633">MSRRVAIVGSGMMGATLAWALAARGVEVIVFEKGPDYPYPHAAPFAKAVLYDHADPAYNLDPGLRRITHSGDYGADLGREAVMRVGGSGTVWTALATRMTPGDFRVRTRCGFGDDWPIGYDDLEPWFGRAETLLGVAGTDADNPWAPPRSTPYPLPPFALTPDDAWFAGRLAAAGLHVHTTPQARARRAWDGRPACMNVGECQACPSGARYSPTHHLLRAVATGRCRVFAGAAVRRVLTDAAGRATGVLVRAPGGARDEEHPADLVVVAAGAIESARLLLLSRDARHPDGLGNASGHVGRHLAFHHIWTGHVHFRERVMAGQVGFWTGQSDQFCDPPGRGRHGGVKIECPSRTWPGHRHAAGEAASLEEAMALFEPTTRCRQIGMHAESTTSPGKFVTLSAERDAFGDPLAHVHYAFDAFDAATYEFARSLFDRVARAAGAVDGEFPGPGAFNVFAHYMGTHRMSVRPADGVVDPCGRVHDTPRLWAVGLGMFVGSGGAVNPTLAGIALALRAADAMAGDLGA</sequence>
<dbReference type="Pfam" id="PF05199">
    <property type="entry name" value="GMC_oxred_C"/>
    <property type="match status" value="1"/>
</dbReference>
<proteinExistence type="inferred from homology"/>
<dbReference type="InterPro" id="IPR007867">
    <property type="entry name" value="GMC_OxRtase_C"/>
</dbReference>
<dbReference type="AlphaFoldDB" id="A0A832I3A5"/>
<dbReference type="SUPFAM" id="SSF51905">
    <property type="entry name" value="FAD/NAD(P)-binding domain"/>
    <property type="match status" value="1"/>
</dbReference>
<keyword evidence="5" id="KW-0560">Oxidoreductase</keyword>
<reference evidence="8" key="1">
    <citation type="journal article" date="2020" name="mSystems">
        <title>Genome- and Community-Level Interaction Insights into Carbon Utilization and Element Cycling Functions of Hydrothermarchaeota in Hydrothermal Sediment.</title>
        <authorList>
            <person name="Zhou Z."/>
            <person name="Liu Y."/>
            <person name="Xu W."/>
            <person name="Pan J."/>
            <person name="Luo Z.H."/>
            <person name="Li M."/>
        </authorList>
    </citation>
    <scope>NUCLEOTIDE SEQUENCE [LARGE SCALE GENOMIC DNA]</scope>
    <source>
        <strain evidence="8">SpSt-381</strain>
    </source>
</reference>
<evidence type="ECO:0000259" key="7">
    <source>
        <dbReference type="Pfam" id="PF05199"/>
    </source>
</evidence>
<comment type="similarity">
    <text evidence="2">Belongs to the GMC oxidoreductase family.</text>
</comment>
<dbReference type="PANTHER" id="PTHR42784:SF1">
    <property type="entry name" value="PYRANOSE 2-OXIDASE"/>
    <property type="match status" value="1"/>
</dbReference>
<dbReference type="PANTHER" id="PTHR42784">
    <property type="entry name" value="PYRANOSE 2-OXIDASE"/>
    <property type="match status" value="1"/>
</dbReference>
<dbReference type="GO" id="GO:0050660">
    <property type="term" value="F:flavin adenine dinucleotide binding"/>
    <property type="evidence" value="ECO:0007669"/>
    <property type="project" value="InterPro"/>
</dbReference>
<evidence type="ECO:0000256" key="3">
    <source>
        <dbReference type="ARBA" id="ARBA00022630"/>
    </source>
</evidence>
<accession>A0A832I3A5</accession>
<dbReference type="Gene3D" id="3.50.50.60">
    <property type="entry name" value="FAD/NAD(P)-binding domain"/>
    <property type="match status" value="2"/>
</dbReference>
<dbReference type="Pfam" id="PF13450">
    <property type="entry name" value="NAD_binding_8"/>
    <property type="match status" value="1"/>
</dbReference>
<protein>
    <submittedName>
        <fullName evidence="8">GMC family oxidoreductase</fullName>
    </submittedName>
</protein>
<evidence type="ECO:0000259" key="6">
    <source>
        <dbReference type="Pfam" id="PF00732"/>
    </source>
</evidence>
<dbReference type="Pfam" id="PF00732">
    <property type="entry name" value="GMC_oxred_N"/>
    <property type="match status" value="1"/>
</dbReference>
<organism evidence="8">
    <name type="scientific">Eiseniibacteriota bacterium</name>
    <dbReference type="NCBI Taxonomy" id="2212470"/>
    <lineage>
        <taxon>Bacteria</taxon>
        <taxon>Candidatus Eiseniibacteriota</taxon>
    </lineage>
</organism>
<feature type="domain" description="Glucose-methanol-choline oxidoreductase C-terminal" evidence="7">
    <location>
        <begin position="396"/>
        <end position="510"/>
    </location>
</feature>